<keyword evidence="5 13" id="KW-0732">Signal</keyword>
<dbReference type="GO" id="GO:0009279">
    <property type="term" value="C:cell outer membrane"/>
    <property type="evidence" value="ECO:0007669"/>
    <property type="project" value="UniProtKB-SubCell"/>
</dbReference>
<keyword evidence="4 10" id="KW-0812">Transmembrane</keyword>
<feature type="domain" description="TonB-dependent receptor-like beta-barrel" evidence="14">
    <location>
        <begin position="231"/>
        <end position="726"/>
    </location>
</feature>
<dbReference type="SUPFAM" id="SSF49464">
    <property type="entry name" value="Carboxypeptidase regulatory domain-like"/>
    <property type="match status" value="1"/>
</dbReference>
<dbReference type="InterPro" id="IPR036942">
    <property type="entry name" value="Beta-barrel_TonB_sf"/>
</dbReference>
<dbReference type="Gene3D" id="2.170.130.10">
    <property type="entry name" value="TonB-dependent receptor, plug domain"/>
    <property type="match status" value="1"/>
</dbReference>
<keyword evidence="7 10" id="KW-0472">Membrane</keyword>
<evidence type="ECO:0000256" key="4">
    <source>
        <dbReference type="ARBA" id="ARBA00022692"/>
    </source>
</evidence>
<feature type="signal peptide" evidence="13">
    <location>
        <begin position="1"/>
        <end position="18"/>
    </location>
</feature>
<keyword evidence="9 10" id="KW-0998">Cell outer membrane</keyword>
<keyword evidence="2 10" id="KW-0813">Transport</keyword>
<feature type="region of interest" description="Disordered" evidence="12">
    <location>
        <begin position="371"/>
        <end position="407"/>
    </location>
</feature>
<evidence type="ECO:0000256" key="3">
    <source>
        <dbReference type="ARBA" id="ARBA00022452"/>
    </source>
</evidence>
<dbReference type="EMBL" id="VSKL01000002">
    <property type="protein sequence ID" value="TYB73686.1"/>
    <property type="molecule type" value="Genomic_DNA"/>
</dbReference>
<dbReference type="Proteomes" id="UP000324358">
    <property type="component" value="Unassembled WGS sequence"/>
</dbReference>
<gene>
    <name evidence="16" type="ORF">ES675_08520</name>
</gene>
<dbReference type="SUPFAM" id="SSF56935">
    <property type="entry name" value="Porins"/>
    <property type="match status" value="1"/>
</dbReference>
<dbReference type="Pfam" id="PF13715">
    <property type="entry name" value="CarbopepD_reg_2"/>
    <property type="match status" value="1"/>
</dbReference>
<dbReference type="PROSITE" id="PS52016">
    <property type="entry name" value="TONB_DEPENDENT_REC_3"/>
    <property type="match status" value="1"/>
</dbReference>
<dbReference type="AlphaFoldDB" id="A0A5D0QYA3"/>
<evidence type="ECO:0000256" key="2">
    <source>
        <dbReference type="ARBA" id="ARBA00022448"/>
    </source>
</evidence>
<reference evidence="16 17" key="1">
    <citation type="submission" date="2019-08" db="EMBL/GenBank/DDBJ databases">
        <title>Genomes of Antarctic Bizionia species.</title>
        <authorList>
            <person name="Bowman J.P."/>
        </authorList>
    </citation>
    <scope>NUCLEOTIDE SEQUENCE [LARGE SCALE GENOMIC DNA]</scope>
    <source>
        <strain evidence="16 17">APA-1</strain>
    </source>
</reference>
<dbReference type="Pfam" id="PF07715">
    <property type="entry name" value="Plug"/>
    <property type="match status" value="1"/>
</dbReference>
<evidence type="ECO:0000256" key="12">
    <source>
        <dbReference type="SAM" id="MobiDB-lite"/>
    </source>
</evidence>
<evidence type="ECO:0000259" key="15">
    <source>
        <dbReference type="Pfam" id="PF07715"/>
    </source>
</evidence>
<comment type="subcellular location">
    <subcellularLocation>
        <location evidence="1 10">Cell outer membrane</location>
        <topology evidence="1 10">Multi-pass membrane protein</topology>
    </subcellularLocation>
</comment>
<evidence type="ECO:0000256" key="9">
    <source>
        <dbReference type="ARBA" id="ARBA00023237"/>
    </source>
</evidence>
<evidence type="ECO:0000256" key="5">
    <source>
        <dbReference type="ARBA" id="ARBA00022729"/>
    </source>
</evidence>
<dbReference type="InterPro" id="IPR008969">
    <property type="entry name" value="CarboxyPept-like_regulatory"/>
</dbReference>
<keyword evidence="17" id="KW-1185">Reference proteome</keyword>
<evidence type="ECO:0000256" key="6">
    <source>
        <dbReference type="ARBA" id="ARBA00023077"/>
    </source>
</evidence>
<dbReference type="Gene3D" id="2.40.170.20">
    <property type="entry name" value="TonB-dependent receptor, beta-barrel domain"/>
    <property type="match status" value="1"/>
</dbReference>
<dbReference type="OrthoDB" id="9795928at2"/>
<sequence length="758" mass="84726">MKTILNLLFLSMASLAIGQNSINGIVTDAETDEGLPFVNIYFPQLEKGTTTDFDGNFNLENLPAGTYSLVYSFVGYGTKSMNLVIPTTETISLTLSSSAIEMEAVIISTPFHKLQSDNVMKVERQTIKELKASGAVTLGEGISNIAGVEGVSTGLGITKPVIRGLSSNRVLVYTQGVRLENQQFGDEHGLGLSDAGVESIEVIKGPASLLYGSDALGGVLYINPEKFAQENSNNADFGGTYFANTQGYSTSAGYKASGEAFKVLFRGSVTEHADYNTADYRVTNTRFKEQDFKAGVGYQSTNFKTDFRYNINHSKIGIPEEIGEQSTNKTPLLPYQELTNHIFSSRSTVFFNNSKLEFNLGYIYNDRKEFEDEHDHEDEIHDDEHEEHEEHDDHDEHDDYEEEHHDEHEALFPALQMKLKTANYDVKYHLPIMGKFETIVGIQGMNQINTNYGEEILIPDAVTNDFGILAMSHIHFEKFDLQLGARYDNRWLQINNSINKTFNSFNGAFGVKTNLTKNITARLNLATGFRAPNLAELTSDGVHHGTNRYEIGNIDLNTEQNFQTDLALEFKNKHIEFFVNGFYNHINDYIYLSPDGTIINNEPVYNYDQDNAALYGGEIGMHFHPHPIHWLHYESSFETVTGKLDSGSYLPLIPANSLSNTIRVELDLKPITNSYVFVKLRSVFNQGNVSTFETTTDGYNLLSAGFGGNVQLFNNDLSITISGTNLTDKTYINHLSRLKPDGIYNMGRNFSIGLTYSL</sequence>
<evidence type="ECO:0000256" key="10">
    <source>
        <dbReference type="PROSITE-ProRule" id="PRU01360"/>
    </source>
</evidence>
<evidence type="ECO:0000313" key="17">
    <source>
        <dbReference type="Proteomes" id="UP000324358"/>
    </source>
</evidence>
<evidence type="ECO:0000256" key="11">
    <source>
        <dbReference type="RuleBase" id="RU003357"/>
    </source>
</evidence>
<feature type="compositionally biased region" description="Basic and acidic residues" evidence="12">
    <location>
        <begin position="371"/>
        <end position="383"/>
    </location>
</feature>
<dbReference type="InterPro" id="IPR037066">
    <property type="entry name" value="Plug_dom_sf"/>
</dbReference>
<dbReference type="RefSeq" id="WP_066248097.1">
    <property type="nucleotide sequence ID" value="NZ_VSKL01000002.1"/>
</dbReference>
<proteinExistence type="inferred from homology"/>
<feature type="chain" id="PRO_5022737942" evidence="13">
    <location>
        <begin position="19"/>
        <end position="758"/>
    </location>
</feature>
<evidence type="ECO:0000256" key="13">
    <source>
        <dbReference type="SAM" id="SignalP"/>
    </source>
</evidence>
<dbReference type="PANTHER" id="PTHR30069">
    <property type="entry name" value="TONB-DEPENDENT OUTER MEMBRANE RECEPTOR"/>
    <property type="match status" value="1"/>
</dbReference>
<accession>A0A5D0QYA3</accession>
<evidence type="ECO:0000256" key="1">
    <source>
        <dbReference type="ARBA" id="ARBA00004571"/>
    </source>
</evidence>
<keyword evidence="6 11" id="KW-0798">TonB box</keyword>
<dbReference type="InterPro" id="IPR000531">
    <property type="entry name" value="Beta-barrel_TonB"/>
</dbReference>
<evidence type="ECO:0000256" key="8">
    <source>
        <dbReference type="ARBA" id="ARBA00023170"/>
    </source>
</evidence>
<comment type="similarity">
    <text evidence="10 11">Belongs to the TonB-dependent receptor family.</text>
</comment>
<dbReference type="Gene3D" id="2.60.40.1120">
    <property type="entry name" value="Carboxypeptidase-like, regulatory domain"/>
    <property type="match status" value="1"/>
</dbReference>
<feature type="domain" description="TonB-dependent receptor plug" evidence="15">
    <location>
        <begin position="122"/>
        <end position="219"/>
    </location>
</feature>
<dbReference type="PANTHER" id="PTHR30069:SF29">
    <property type="entry name" value="HEMOGLOBIN AND HEMOGLOBIN-HAPTOGLOBIN-BINDING PROTEIN 1-RELATED"/>
    <property type="match status" value="1"/>
</dbReference>
<dbReference type="GO" id="GO:0015344">
    <property type="term" value="F:siderophore uptake transmembrane transporter activity"/>
    <property type="evidence" value="ECO:0007669"/>
    <property type="project" value="TreeGrafter"/>
</dbReference>
<dbReference type="InterPro" id="IPR012910">
    <property type="entry name" value="Plug_dom"/>
</dbReference>
<organism evidence="16 17">
    <name type="scientific">Bizionia algoritergicola</name>
    <dbReference type="NCBI Taxonomy" id="291187"/>
    <lineage>
        <taxon>Bacteria</taxon>
        <taxon>Pseudomonadati</taxon>
        <taxon>Bacteroidota</taxon>
        <taxon>Flavobacteriia</taxon>
        <taxon>Flavobacteriales</taxon>
        <taxon>Flavobacteriaceae</taxon>
        <taxon>Bizionia</taxon>
    </lineage>
</organism>
<evidence type="ECO:0000256" key="7">
    <source>
        <dbReference type="ARBA" id="ARBA00023136"/>
    </source>
</evidence>
<evidence type="ECO:0000259" key="14">
    <source>
        <dbReference type="Pfam" id="PF00593"/>
    </source>
</evidence>
<protein>
    <submittedName>
        <fullName evidence="16">TonB-dependent receptor</fullName>
    </submittedName>
</protein>
<dbReference type="Pfam" id="PF00593">
    <property type="entry name" value="TonB_dep_Rec_b-barrel"/>
    <property type="match status" value="1"/>
</dbReference>
<comment type="caution">
    <text evidence="16">The sequence shown here is derived from an EMBL/GenBank/DDBJ whole genome shotgun (WGS) entry which is preliminary data.</text>
</comment>
<name>A0A5D0QYA3_9FLAO</name>
<feature type="compositionally biased region" description="Acidic residues" evidence="12">
    <location>
        <begin position="384"/>
        <end position="401"/>
    </location>
</feature>
<dbReference type="InterPro" id="IPR039426">
    <property type="entry name" value="TonB-dep_rcpt-like"/>
</dbReference>
<dbReference type="GO" id="GO:0044718">
    <property type="term" value="P:siderophore transmembrane transport"/>
    <property type="evidence" value="ECO:0007669"/>
    <property type="project" value="TreeGrafter"/>
</dbReference>
<keyword evidence="8 16" id="KW-0675">Receptor</keyword>
<evidence type="ECO:0000313" key="16">
    <source>
        <dbReference type="EMBL" id="TYB73686.1"/>
    </source>
</evidence>
<keyword evidence="3 10" id="KW-1134">Transmembrane beta strand</keyword>